<organism evidence="14 15">
    <name type="scientific">Rikenella microfusus</name>
    <dbReference type="NCBI Taxonomy" id="28139"/>
    <lineage>
        <taxon>Bacteria</taxon>
        <taxon>Pseudomonadati</taxon>
        <taxon>Bacteroidota</taxon>
        <taxon>Bacteroidia</taxon>
        <taxon>Bacteroidales</taxon>
        <taxon>Rikenellaceae</taxon>
        <taxon>Rikenella</taxon>
    </lineage>
</organism>
<dbReference type="RefSeq" id="WP_027290117.1">
    <property type="nucleotide sequence ID" value="NZ_CANTWR010000018.1"/>
</dbReference>
<comment type="subcellular location">
    <subcellularLocation>
        <location evidence="1 13">Cell membrane</location>
        <topology evidence="1 13">Multi-pass membrane protein</topology>
    </subcellularLocation>
</comment>
<dbReference type="Proteomes" id="UP000255233">
    <property type="component" value="Unassembled WGS sequence"/>
</dbReference>
<feature type="transmembrane region" description="Helical" evidence="13">
    <location>
        <begin position="35"/>
        <end position="56"/>
    </location>
</feature>
<dbReference type="OrthoDB" id="9815830at2"/>
<evidence type="ECO:0000256" key="5">
    <source>
        <dbReference type="ARBA" id="ARBA00022692"/>
    </source>
</evidence>
<dbReference type="InterPro" id="IPR003691">
    <property type="entry name" value="FluC"/>
</dbReference>
<dbReference type="PANTHER" id="PTHR28259:SF16">
    <property type="entry name" value="FLUORIDE-SPECIFIC ION CHANNEL FLUC 2"/>
    <property type="match status" value="1"/>
</dbReference>
<keyword evidence="7 13" id="KW-1133">Transmembrane helix</keyword>
<dbReference type="PANTHER" id="PTHR28259">
    <property type="entry name" value="FLUORIDE EXPORT PROTEIN 1-RELATED"/>
    <property type="match status" value="1"/>
</dbReference>
<keyword evidence="9 13" id="KW-0472">Membrane</keyword>
<dbReference type="AlphaFoldDB" id="A0A379MT21"/>
<evidence type="ECO:0000256" key="2">
    <source>
        <dbReference type="ARBA" id="ARBA00022448"/>
    </source>
</evidence>
<dbReference type="HAMAP" id="MF_00454">
    <property type="entry name" value="FluC"/>
    <property type="match status" value="1"/>
</dbReference>
<comment type="function">
    <text evidence="13">Fluoride-specific ion channel. Important for reducing fluoride concentration in the cell, thus reducing its toxicity.</text>
</comment>
<protein>
    <recommendedName>
        <fullName evidence="13">Fluoride-specific ion channel FluC</fullName>
    </recommendedName>
</protein>
<gene>
    <name evidence="13 14" type="primary">crcB</name>
    <name evidence="13" type="synonym">fluC</name>
    <name evidence="14" type="ORF">NCTC11190_01247</name>
</gene>
<evidence type="ECO:0000313" key="15">
    <source>
        <dbReference type="Proteomes" id="UP000255233"/>
    </source>
</evidence>
<keyword evidence="5 13" id="KW-0812">Transmembrane</keyword>
<keyword evidence="3 13" id="KW-1003">Cell membrane</keyword>
<dbReference type="GO" id="GO:0046872">
    <property type="term" value="F:metal ion binding"/>
    <property type="evidence" value="ECO:0007669"/>
    <property type="project" value="UniProtKB-KW"/>
</dbReference>
<evidence type="ECO:0000256" key="3">
    <source>
        <dbReference type="ARBA" id="ARBA00022475"/>
    </source>
</evidence>
<keyword evidence="8 13" id="KW-0406">Ion transport</keyword>
<evidence type="ECO:0000313" key="14">
    <source>
        <dbReference type="EMBL" id="SUE34030.1"/>
    </source>
</evidence>
<proteinExistence type="inferred from homology"/>
<dbReference type="STRING" id="880526.GCA_000427365_00198"/>
<evidence type="ECO:0000256" key="10">
    <source>
        <dbReference type="ARBA" id="ARBA00023303"/>
    </source>
</evidence>
<name>A0A379MT21_9BACT</name>
<dbReference type="Pfam" id="PF02537">
    <property type="entry name" value="CRCB"/>
    <property type="match status" value="1"/>
</dbReference>
<evidence type="ECO:0000256" key="1">
    <source>
        <dbReference type="ARBA" id="ARBA00004651"/>
    </source>
</evidence>
<keyword evidence="4" id="KW-0997">Cell inner membrane</keyword>
<dbReference type="NCBIfam" id="TIGR00494">
    <property type="entry name" value="crcB"/>
    <property type="match status" value="1"/>
</dbReference>
<keyword evidence="6 13" id="KW-0479">Metal-binding</keyword>
<keyword evidence="13" id="KW-0915">Sodium</keyword>
<dbReference type="GO" id="GO:0062054">
    <property type="term" value="F:fluoride channel activity"/>
    <property type="evidence" value="ECO:0007669"/>
    <property type="project" value="UniProtKB-UniRule"/>
</dbReference>
<dbReference type="EMBL" id="UGVL01000001">
    <property type="protein sequence ID" value="SUE34030.1"/>
    <property type="molecule type" value="Genomic_DNA"/>
</dbReference>
<keyword evidence="10 13" id="KW-0407">Ion channel</keyword>
<evidence type="ECO:0000256" key="4">
    <source>
        <dbReference type="ARBA" id="ARBA00022519"/>
    </source>
</evidence>
<feature type="transmembrane region" description="Helical" evidence="13">
    <location>
        <begin position="98"/>
        <end position="121"/>
    </location>
</feature>
<dbReference type="GO" id="GO:0005886">
    <property type="term" value="C:plasma membrane"/>
    <property type="evidence" value="ECO:0007669"/>
    <property type="project" value="UniProtKB-SubCell"/>
</dbReference>
<comment type="similarity">
    <text evidence="11 13">Belongs to the fluoride channel Fluc/FEX (TC 1.A.43) family.</text>
</comment>
<evidence type="ECO:0000256" key="12">
    <source>
        <dbReference type="ARBA" id="ARBA00035585"/>
    </source>
</evidence>
<evidence type="ECO:0000256" key="8">
    <source>
        <dbReference type="ARBA" id="ARBA00023065"/>
    </source>
</evidence>
<comment type="activity regulation">
    <text evidence="13">Na(+) is not transported, but it plays an essential structural role and its presence is essential for fluoride channel function.</text>
</comment>
<feature type="binding site" evidence="13">
    <location>
        <position position="76"/>
    </location>
    <ligand>
        <name>Na(+)</name>
        <dbReference type="ChEBI" id="CHEBI:29101"/>
        <note>structural</note>
    </ligand>
</feature>
<evidence type="ECO:0000256" key="6">
    <source>
        <dbReference type="ARBA" id="ARBA00022723"/>
    </source>
</evidence>
<reference evidence="14 15" key="1">
    <citation type="submission" date="2018-06" db="EMBL/GenBank/DDBJ databases">
        <authorList>
            <consortium name="Pathogen Informatics"/>
            <person name="Doyle S."/>
        </authorList>
    </citation>
    <scope>NUCLEOTIDE SEQUENCE [LARGE SCALE GENOMIC DNA]</scope>
    <source>
        <strain evidence="14 15">NCTC11190</strain>
    </source>
</reference>
<keyword evidence="15" id="KW-1185">Reference proteome</keyword>
<evidence type="ECO:0000256" key="7">
    <source>
        <dbReference type="ARBA" id="ARBA00022989"/>
    </source>
</evidence>
<evidence type="ECO:0000256" key="13">
    <source>
        <dbReference type="HAMAP-Rule" id="MF_00454"/>
    </source>
</evidence>
<accession>A0A379MT21</accession>
<dbReference type="GO" id="GO:0140114">
    <property type="term" value="P:cellular detoxification of fluoride"/>
    <property type="evidence" value="ECO:0007669"/>
    <property type="project" value="UniProtKB-UniRule"/>
</dbReference>
<comment type="catalytic activity">
    <reaction evidence="12">
        <text>fluoride(in) = fluoride(out)</text>
        <dbReference type="Rhea" id="RHEA:76159"/>
        <dbReference type="ChEBI" id="CHEBI:17051"/>
    </reaction>
    <physiologicalReaction direction="left-to-right" evidence="12">
        <dbReference type="Rhea" id="RHEA:76160"/>
    </physiologicalReaction>
</comment>
<feature type="binding site" evidence="13">
    <location>
        <position position="79"/>
    </location>
    <ligand>
        <name>Na(+)</name>
        <dbReference type="ChEBI" id="CHEBI:29101"/>
        <note>structural</note>
    </ligand>
</feature>
<sequence length="125" mass="12970">MWSNLLWVGLGGFAGSVLRYGVGAGIAALTAARGGIRFPLATLAVNVAGSLLIGILLRHVEQGSAQHLLGVVGFCGGFTTFSTFSFESVRLLREGHTSAALLYIAVSLVLCVGATFLGMTIKTTR</sequence>
<feature type="transmembrane region" description="Helical" evidence="13">
    <location>
        <begin position="68"/>
        <end position="86"/>
    </location>
</feature>
<keyword evidence="2 13" id="KW-0813">Transport</keyword>
<evidence type="ECO:0000256" key="11">
    <source>
        <dbReference type="ARBA" id="ARBA00035120"/>
    </source>
</evidence>
<evidence type="ECO:0000256" key="9">
    <source>
        <dbReference type="ARBA" id="ARBA00023136"/>
    </source>
</evidence>